<name>A0ACB7T8R4_HYAAI</name>
<dbReference type="EMBL" id="CM023490">
    <property type="protein sequence ID" value="KAH6942672.1"/>
    <property type="molecule type" value="Genomic_DNA"/>
</dbReference>
<evidence type="ECO:0000313" key="1">
    <source>
        <dbReference type="EMBL" id="KAH6942672.1"/>
    </source>
</evidence>
<evidence type="ECO:0000313" key="2">
    <source>
        <dbReference type="Proteomes" id="UP000821845"/>
    </source>
</evidence>
<accession>A0ACB7T8R4</accession>
<dbReference type="Proteomes" id="UP000821845">
    <property type="component" value="Chromosome 10"/>
</dbReference>
<comment type="caution">
    <text evidence="1">The sequence shown here is derived from an EMBL/GenBank/DDBJ whole genome shotgun (WGS) entry which is preliminary data.</text>
</comment>
<organism evidence="1 2">
    <name type="scientific">Hyalomma asiaticum</name>
    <name type="common">Tick</name>
    <dbReference type="NCBI Taxonomy" id="266040"/>
    <lineage>
        <taxon>Eukaryota</taxon>
        <taxon>Metazoa</taxon>
        <taxon>Ecdysozoa</taxon>
        <taxon>Arthropoda</taxon>
        <taxon>Chelicerata</taxon>
        <taxon>Arachnida</taxon>
        <taxon>Acari</taxon>
        <taxon>Parasitiformes</taxon>
        <taxon>Ixodida</taxon>
        <taxon>Ixodoidea</taxon>
        <taxon>Ixodidae</taxon>
        <taxon>Hyalomminae</taxon>
        <taxon>Hyalomma</taxon>
    </lineage>
</organism>
<protein>
    <submittedName>
        <fullName evidence="1">Uncharacterized protein</fullName>
    </submittedName>
</protein>
<reference evidence="1" key="1">
    <citation type="submission" date="2020-05" db="EMBL/GenBank/DDBJ databases">
        <title>Large-scale comparative analyses of tick genomes elucidate their genetic diversity and vector capacities.</title>
        <authorList>
            <person name="Jia N."/>
            <person name="Wang J."/>
            <person name="Shi W."/>
            <person name="Du L."/>
            <person name="Sun Y."/>
            <person name="Zhan W."/>
            <person name="Jiang J."/>
            <person name="Wang Q."/>
            <person name="Zhang B."/>
            <person name="Ji P."/>
            <person name="Sakyi L.B."/>
            <person name="Cui X."/>
            <person name="Yuan T."/>
            <person name="Jiang B."/>
            <person name="Yang W."/>
            <person name="Lam T.T.-Y."/>
            <person name="Chang Q."/>
            <person name="Ding S."/>
            <person name="Wang X."/>
            <person name="Zhu J."/>
            <person name="Ruan X."/>
            <person name="Zhao L."/>
            <person name="Wei J."/>
            <person name="Que T."/>
            <person name="Du C."/>
            <person name="Cheng J."/>
            <person name="Dai P."/>
            <person name="Han X."/>
            <person name="Huang E."/>
            <person name="Gao Y."/>
            <person name="Liu J."/>
            <person name="Shao H."/>
            <person name="Ye R."/>
            <person name="Li L."/>
            <person name="Wei W."/>
            <person name="Wang X."/>
            <person name="Wang C."/>
            <person name="Yang T."/>
            <person name="Huo Q."/>
            <person name="Li W."/>
            <person name="Guo W."/>
            <person name="Chen H."/>
            <person name="Zhou L."/>
            <person name="Ni X."/>
            <person name="Tian J."/>
            <person name="Zhou Y."/>
            <person name="Sheng Y."/>
            <person name="Liu T."/>
            <person name="Pan Y."/>
            <person name="Xia L."/>
            <person name="Li J."/>
            <person name="Zhao F."/>
            <person name="Cao W."/>
        </authorList>
    </citation>
    <scope>NUCLEOTIDE SEQUENCE</scope>
    <source>
        <strain evidence="1">Hyas-2018</strain>
    </source>
</reference>
<sequence>MSSGPEVHCEETGRMATMGRYRNTPTTTTGQTPAELLLSWTPRTRLTMLQPDLERRMEEQFFKVKTQADGKRGSGRAYKEEESVLVQGLRTGGIRLENNPWVCDCQLLWLSRWLRRWLRETLRVQMLHFDAAIYVHNLARQSKCTYPEGQQRKPVIDLKEDDFQCTSFAGCIATPSRILTAAFVTVAFVSVGSP</sequence>
<gene>
    <name evidence="1" type="ORF">HPB50_009223</name>
</gene>
<proteinExistence type="predicted"/>
<keyword evidence="2" id="KW-1185">Reference proteome</keyword>